<dbReference type="GO" id="GO:0004674">
    <property type="term" value="F:protein serine/threonine kinase activity"/>
    <property type="evidence" value="ECO:0007669"/>
    <property type="project" value="TreeGrafter"/>
</dbReference>
<evidence type="ECO:0000256" key="2">
    <source>
        <dbReference type="ARBA" id="ARBA00022741"/>
    </source>
</evidence>
<dbReference type="PROSITE" id="PS00107">
    <property type="entry name" value="PROTEIN_KINASE_ATP"/>
    <property type="match status" value="1"/>
</dbReference>
<gene>
    <name evidence="7" type="ORF">GPECTOR_20g403</name>
</gene>
<keyword evidence="4 5" id="KW-0067">ATP-binding</keyword>
<feature type="domain" description="Protein kinase" evidence="6">
    <location>
        <begin position="152"/>
        <end position="547"/>
    </location>
</feature>
<comment type="caution">
    <text evidence="7">The sequence shown here is derived from an EMBL/GenBank/DDBJ whole genome shotgun (WGS) entry which is preliminary data.</text>
</comment>
<dbReference type="SUPFAM" id="SSF56112">
    <property type="entry name" value="Protein kinase-like (PK-like)"/>
    <property type="match status" value="1"/>
</dbReference>
<evidence type="ECO:0000256" key="5">
    <source>
        <dbReference type="PROSITE-ProRule" id="PRU10141"/>
    </source>
</evidence>
<feature type="binding site" evidence="5">
    <location>
        <position position="180"/>
    </location>
    <ligand>
        <name>ATP</name>
        <dbReference type="ChEBI" id="CHEBI:30616"/>
    </ligand>
</feature>
<dbReference type="OrthoDB" id="4062651at2759"/>
<evidence type="ECO:0000259" key="6">
    <source>
        <dbReference type="PROSITE" id="PS50011"/>
    </source>
</evidence>
<dbReference type="PANTHER" id="PTHR44329">
    <property type="entry name" value="SERINE/THREONINE-PROTEIN KINASE TNNI3K-RELATED"/>
    <property type="match status" value="1"/>
</dbReference>
<dbReference type="InterPro" id="IPR011009">
    <property type="entry name" value="Kinase-like_dom_sf"/>
</dbReference>
<dbReference type="InterPro" id="IPR000719">
    <property type="entry name" value="Prot_kinase_dom"/>
</dbReference>
<dbReference type="PROSITE" id="PS50011">
    <property type="entry name" value="PROTEIN_KINASE_DOM"/>
    <property type="match status" value="1"/>
</dbReference>
<protein>
    <recommendedName>
        <fullName evidence="6">Protein kinase domain-containing protein</fullName>
    </recommendedName>
</protein>
<keyword evidence="1" id="KW-0808">Transferase</keyword>
<evidence type="ECO:0000313" key="7">
    <source>
        <dbReference type="EMBL" id="KXZ49549.1"/>
    </source>
</evidence>
<dbReference type="SMART" id="SM00220">
    <property type="entry name" value="S_TKc"/>
    <property type="match status" value="1"/>
</dbReference>
<evidence type="ECO:0000256" key="3">
    <source>
        <dbReference type="ARBA" id="ARBA00022777"/>
    </source>
</evidence>
<dbReference type="AlphaFoldDB" id="A0A150GIC3"/>
<dbReference type="InterPro" id="IPR008271">
    <property type="entry name" value="Ser/Thr_kinase_AS"/>
</dbReference>
<dbReference type="Pfam" id="PF00069">
    <property type="entry name" value="Pkinase"/>
    <property type="match status" value="1"/>
</dbReference>
<dbReference type="EMBL" id="LSYV01000021">
    <property type="protein sequence ID" value="KXZ49549.1"/>
    <property type="molecule type" value="Genomic_DNA"/>
</dbReference>
<evidence type="ECO:0000313" key="8">
    <source>
        <dbReference type="Proteomes" id="UP000075714"/>
    </source>
</evidence>
<organism evidence="7 8">
    <name type="scientific">Gonium pectorale</name>
    <name type="common">Green alga</name>
    <dbReference type="NCBI Taxonomy" id="33097"/>
    <lineage>
        <taxon>Eukaryota</taxon>
        <taxon>Viridiplantae</taxon>
        <taxon>Chlorophyta</taxon>
        <taxon>core chlorophytes</taxon>
        <taxon>Chlorophyceae</taxon>
        <taxon>CS clade</taxon>
        <taxon>Chlamydomonadales</taxon>
        <taxon>Volvocaceae</taxon>
        <taxon>Gonium</taxon>
    </lineage>
</organism>
<accession>A0A150GIC3</accession>
<dbReference type="Gene3D" id="3.30.200.20">
    <property type="entry name" value="Phosphorylase Kinase, domain 1"/>
    <property type="match status" value="1"/>
</dbReference>
<dbReference type="Proteomes" id="UP000075714">
    <property type="component" value="Unassembled WGS sequence"/>
</dbReference>
<keyword evidence="8" id="KW-1185">Reference proteome</keyword>
<dbReference type="Gene3D" id="1.10.510.10">
    <property type="entry name" value="Transferase(Phosphotransferase) domain 1"/>
    <property type="match status" value="1"/>
</dbReference>
<dbReference type="InterPro" id="IPR051681">
    <property type="entry name" value="Ser/Thr_Kinases-Pseudokinases"/>
</dbReference>
<keyword evidence="2 5" id="KW-0547">Nucleotide-binding</keyword>
<dbReference type="GO" id="GO:0005524">
    <property type="term" value="F:ATP binding"/>
    <property type="evidence" value="ECO:0007669"/>
    <property type="project" value="UniProtKB-UniRule"/>
</dbReference>
<evidence type="ECO:0000256" key="4">
    <source>
        <dbReference type="ARBA" id="ARBA00022840"/>
    </source>
</evidence>
<dbReference type="STRING" id="33097.A0A150GIC3"/>
<dbReference type="PANTHER" id="PTHR44329:SF289">
    <property type="entry name" value="SERINE_THREONINE-PROTEIN KINASE VIK"/>
    <property type="match status" value="1"/>
</dbReference>
<dbReference type="PROSITE" id="PS00108">
    <property type="entry name" value="PROTEIN_KINASE_ST"/>
    <property type="match status" value="1"/>
</dbReference>
<sequence length="570" mass="58566">MASEGRAALSTPPEPASGIPIVLTSLHGADTGSAGGVQSLVLVGSRAGGGVLLAFYVCFPHRLPASLVEAVRDSCQRLLQQVLIRPLVPKLASSGDLAAELAALRRGTPGTFAVGVLPSIRSLQQDHADADPDAAILHGPGLDPEAADLADLRLTGRIGQGGGGAVYLGRMGGGLEVAVKLLELPESIDVGQLVDELATEDGWGLRALTAGGTGAADNGSAASDGGLGAKLAAEVARQHLRARRSLLASATELAMLTSVSHPHIVQVYGIYSNVTLEPEPSGVGRGLRLRQRTVLGLGTEDALTDDATGGLSPVYTAVCMTLCELGSLASALASGDFPYRAPQAARMPSAANATPNSVYLTLLEVALALRYLHGRHIVHRDLKPGNVLLKGRSATSSDPRGFTAKLADFGCALVMDAPGTAAAAGHEGASGPGTPASAGSGRYAVQDTVCGTLDHMAPEVVRGRGARITAAVDVYAFGVMMLEAITGGRRPFGSVPPERIGRLVAAGARPLFPTWAPEPYRALAEACWAHDPAQRPSAAQLVVAIRLQLQQLQEGQSIANLVTRHAGSTR</sequence>
<proteinExistence type="predicted"/>
<evidence type="ECO:0000256" key="1">
    <source>
        <dbReference type="ARBA" id="ARBA00022679"/>
    </source>
</evidence>
<reference evidence="8" key="1">
    <citation type="journal article" date="2016" name="Nat. Commun.">
        <title>The Gonium pectorale genome demonstrates co-option of cell cycle regulation during the evolution of multicellularity.</title>
        <authorList>
            <person name="Hanschen E.R."/>
            <person name="Marriage T.N."/>
            <person name="Ferris P.J."/>
            <person name="Hamaji T."/>
            <person name="Toyoda A."/>
            <person name="Fujiyama A."/>
            <person name="Neme R."/>
            <person name="Noguchi H."/>
            <person name="Minakuchi Y."/>
            <person name="Suzuki M."/>
            <person name="Kawai-Toyooka H."/>
            <person name="Smith D.R."/>
            <person name="Sparks H."/>
            <person name="Anderson J."/>
            <person name="Bakaric R."/>
            <person name="Luria V."/>
            <person name="Karger A."/>
            <person name="Kirschner M.W."/>
            <person name="Durand P.M."/>
            <person name="Michod R.E."/>
            <person name="Nozaki H."/>
            <person name="Olson B.J."/>
        </authorList>
    </citation>
    <scope>NUCLEOTIDE SEQUENCE [LARGE SCALE GENOMIC DNA]</scope>
    <source>
        <strain evidence="8">NIES-2863</strain>
    </source>
</reference>
<dbReference type="InterPro" id="IPR017441">
    <property type="entry name" value="Protein_kinase_ATP_BS"/>
</dbReference>
<name>A0A150GIC3_GONPE</name>
<keyword evidence="3" id="KW-0418">Kinase</keyword>